<comment type="subcellular location">
    <subcellularLocation>
        <location evidence="1">Secreted</location>
    </subcellularLocation>
</comment>
<dbReference type="FunFam" id="3.40.50.410:FF:000004">
    <property type="entry name" value="collagen alpha-6(VI) chain"/>
    <property type="match status" value="1"/>
</dbReference>
<evidence type="ECO:0000256" key="2">
    <source>
        <dbReference type="ARBA" id="ARBA00022525"/>
    </source>
</evidence>
<name>A0AAN9C3V1_9CAEN</name>
<evidence type="ECO:0000313" key="9">
    <source>
        <dbReference type="EMBL" id="KAK7116184.1"/>
    </source>
</evidence>
<dbReference type="PROSITE" id="PS50234">
    <property type="entry name" value="VWFA"/>
    <property type="match status" value="3"/>
</dbReference>
<reference evidence="9 10" key="1">
    <citation type="submission" date="2024-02" db="EMBL/GenBank/DDBJ databases">
        <title>Chromosome-scale genome assembly of the rough periwinkle Littorina saxatilis.</title>
        <authorList>
            <person name="De Jode A."/>
            <person name="Faria R."/>
            <person name="Formenti G."/>
            <person name="Sims Y."/>
            <person name="Smith T.P."/>
            <person name="Tracey A."/>
            <person name="Wood J.M.D."/>
            <person name="Zagrodzka Z.B."/>
            <person name="Johannesson K."/>
            <person name="Butlin R.K."/>
            <person name="Leder E.H."/>
        </authorList>
    </citation>
    <scope>NUCLEOTIDE SEQUENCE [LARGE SCALE GENOMIC DNA]</scope>
    <source>
        <strain evidence="9">Snail1</strain>
        <tissue evidence="9">Muscle</tissue>
    </source>
</reference>
<proteinExistence type="predicted"/>
<dbReference type="AlphaFoldDB" id="A0AAN9C3V1"/>
<dbReference type="Pfam" id="PF00092">
    <property type="entry name" value="VWA"/>
    <property type="match status" value="3"/>
</dbReference>
<keyword evidence="2" id="KW-0964">Secreted</keyword>
<feature type="domain" description="VWFA" evidence="8">
    <location>
        <begin position="33"/>
        <end position="208"/>
    </location>
</feature>
<feature type="chain" id="PRO_5042827548" description="VWFA domain-containing protein" evidence="7">
    <location>
        <begin position="24"/>
        <end position="626"/>
    </location>
</feature>
<dbReference type="Gene3D" id="3.40.50.410">
    <property type="entry name" value="von Willebrand factor, type A domain"/>
    <property type="match status" value="3"/>
</dbReference>
<comment type="caution">
    <text evidence="9">The sequence shown here is derived from an EMBL/GenBank/DDBJ whole genome shotgun (WGS) entry which is preliminary data.</text>
</comment>
<feature type="signal peptide" evidence="7">
    <location>
        <begin position="1"/>
        <end position="23"/>
    </location>
</feature>
<protein>
    <recommendedName>
        <fullName evidence="8">VWFA domain-containing protein</fullName>
    </recommendedName>
</protein>
<evidence type="ECO:0000259" key="8">
    <source>
        <dbReference type="PROSITE" id="PS50234"/>
    </source>
</evidence>
<dbReference type="InterPro" id="IPR050525">
    <property type="entry name" value="ECM_Assembly_Org"/>
</dbReference>
<organism evidence="9 10">
    <name type="scientific">Littorina saxatilis</name>
    <dbReference type="NCBI Taxonomy" id="31220"/>
    <lineage>
        <taxon>Eukaryota</taxon>
        <taxon>Metazoa</taxon>
        <taxon>Spiralia</taxon>
        <taxon>Lophotrochozoa</taxon>
        <taxon>Mollusca</taxon>
        <taxon>Gastropoda</taxon>
        <taxon>Caenogastropoda</taxon>
        <taxon>Littorinimorpha</taxon>
        <taxon>Littorinoidea</taxon>
        <taxon>Littorinidae</taxon>
        <taxon>Littorina</taxon>
    </lineage>
</organism>
<accession>A0AAN9C3V1</accession>
<keyword evidence="3 7" id="KW-0732">Signal</keyword>
<evidence type="ECO:0000256" key="4">
    <source>
        <dbReference type="ARBA" id="ARBA00022737"/>
    </source>
</evidence>
<keyword evidence="5" id="KW-0325">Glycoprotein</keyword>
<keyword evidence="10" id="KW-1185">Reference proteome</keyword>
<dbReference type="PRINTS" id="PR00453">
    <property type="entry name" value="VWFADOMAIN"/>
</dbReference>
<dbReference type="Proteomes" id="UP001374579">
    <property type="component" value="Unassembled WGS sequence"/>
</dbReference>
<sequence>MTRLFDVAVATFLVLVFQRGAQGNKKCSEKVADVVFLLDSSYSIWQYQFQTQLSFLKNMVNSFTIGSNNIRVGVATFSTNVRLDVALNEHMKKHDLQRAIGQLQYMAGGTRTGDAIRFAHTQMFTPAKGSRPWAAHIAILITDGLSYRPNETSLQASIARSKGIEMFAIGVGEGVDETELRAIASYPDASHVFRVENYGALKHIEKALASKACHKANATDPTPDDTEEEEKHKDAARKRCGGKPADVYFLLDSSSSIWRPQFESQVTFVSQLLNVFDLGPDRTRVGVGSYSDDVHNIVSFTDDQNVHSVKKALQRSPYLTGSTQTGKAIHYVRTQGFSKARQNVAHVIIILTDGQSANTTHTLQEAQKARDQGIYVFAVGIGSQTDVDELMEIASDPDENFMFYVDDFGGLKNIQELLAIKACDVPVPDYQGDQALSDCRITKPTDVIFVYDSASVSKLESDVISDTIRKLVEKMDSDPDLVRFGLVRGNCFKGDNIDLRTGAKADVLLNLLQKSHHHGLHHLLRKVRLHGFLAADDETRSRARKVMVLFVGAKMADPVAVETEMKRLNFQGVKLVVVAVDTAKENIEMLRTQASVPPLEIETNEHLRDSDEDLFEKFCDINNPQE</sequence>
<evidence type="ECO:0000313" key="10">
    <source>
        <dbReference type="Proteomes" id="UP001374579"/>
    </source>
</evidence>
<evidence type="ECO:0000256" key="5">
    <source>
        <dbReference type="ARBA" id="ARBA00023180"/>
    </source>
</evidence>
<dbReference type="PANTHER" id="PTHR24020">
    <property type="entry name" value="COLLAGEN ALPHA"/>
    <property type="match status" value="1"/>
</dbReference>
<dbReference type="PANTHER" id="PTHR24020:SF20">
    <property type="entry name" value="PH DOMAIN-CONTAINING PROTEIN"/>
    <property type="match status" value="1"/>
</dbReference>
<evidence type="ECO:0000256" key="7">
    <source>
        <dbReference type="SAM" id="SignalP"/>
    </source>
</evidence>
<evidence type="ECO:0000256" key="3">
    <source>
        <dbReference type="ARBA" id="ARBA00022729"/>
    </source>
</evidence>
<dbReference type="InterPro" id="IPR002035">
    <property type="entry name" value="VWF_A"/>
</dbReference>
<feature type="domain" description="VWFA" evidence="8">
    <location>
        <begin position="446"/>
        <end position="621"/>
    </location>
</feature>
<dbReference type="CDD" id="cd01472">
    <property type="entry name" value="vWA_collagen"/>
    <property type="match status" value="1"/>
</dbReference>
<evidence type="ECO:0000256" key="1">
    <source>
        <dbReference type="ARBA" id="ARBA00004613"/>
    </source>
</evidence>
<dbReference type="InterPro" id="IPR036465">
    <property type="entry name" value="vWFA_dom_sf"/>
</dbReference>
<keyword evidence="4" id="KW-0677">Repeat</keyword>
<feature type="region of interest" description="Disordered" evidence="6">
    <location>
        <begin position="213"/>
        <end position="238"/>
    </location>
</feature>
<dbReference type="EMBL" id="JBAMIC010000001">
    <property type="protein sequence ID" value="KAK7116184.1"/>
    <property type="molecule type" value="Genomic_DNA"/>
</dbReference>
<dbReference type="GO" id="GO:0005576">
    <property type="term" value="C:extracellular region"/>
    <property type="evidence" value="ECO:0007669"/>
    <property type="project" value="UniProtKB-SubCell"/>
</dbReference>
<dbReference type="SUPFAM" id="SSF53300">
    <property type="entry name" value="vWA-like"/>
    <property type="match status" value="3"/>
</dbReference>
<evidence type="ECO:0000256" key="6">
    <source>
        <dbReference type="SAM" id="MobiDB-lite"/>
    </source>
</evidence>
<feature type="domain" description="VWFA" evidence="8">
    <location>
        <begin position="246"/>
        <end position="418"/>
    </location>
</feature>
<dbReference type="SMART" id="SM00327">
    <property type="entry name" value="VWA"/>
    <property type="match status" value="3"/>
</dbReference>
<gene>
    <name evidence="9" type="ORF">V1264_001911</name>
</gene>